<evidence type="ECO:0000313" key="11">
    <source>
        <dbReference type="Proteomes" id="UP000286063"/>
    </source>
</evidence>
<keyword evidence="3 6" id="KW-0732">Signal</keyword>
<dbReference type="Proteomes" id="UP000286063">
    <property type="component" value="Unassembled WGS sequence"/>
</dbReference>
<feature type="domain" description="SusD-like N-terminal" evidence="8">
    <location>
        <begin position="25"/>
        <end position="216"/>
    </location>
</feature>
<evidence type="ECO:0000256" key="5">
    <source>
        <dbReference type="ARBA" id="ARBA00023237"/>
    </source>
</evidence>
<dbReference type="GeneID" id="93096985"/>
<feature type="domain" description="RagB/SusD" evidence="7">
    <location>
        <begin position="373"/>
        <end position="448"/>
    </location>
</feature>
<dbReference type="Pfam" id="PF14322">
    <property type="entry name" value="SusD-like_3"/>
    <property type="match status" value="1"/>
</dbReference>
<evidence type="ECO:0000259" key="7">
    <source>
        <dbReference type="Pfam" id="PF07980"/>
    </source>
</evidence>
<feature type="signal peptide" evidence="6">
    <location>
        <begin position="1"/>
        <end position="24"/>
    </location>
</feature>
<organism evidence="10 11">
    <name type="scientific">Butyricimonas virosa</name>
    <dbReference type="NCBI Taxonomy" id="544645"/>
    <lineage>
        <taxon>Bacteria</taxon>
        <taxon>Pseudomonadati</taxon>
        <taxon>Bacteroidota</taxon>
        <taxon>Bacteroidia</taxon>
        <taxon>Bacteroidales</taxon>
        <taxon>Odoribacteraceae</taxon>
        <taxon>Butyricimonas</taxon>
    </lineage>
</organism>
<dbReference type="Pfam" id="PF07980">
    <property type="entry name" value="SusD_RagB"/>
    <property type="match status" value="1"/>
</dbReference>
<dbReference type="InterPro" id="IPR033985">
    <property type="entry name" value="SusD-like_N"/>
</dbReference>
<keyword evidence="12" id="KW-1185">Reference proteome</keyword>
<protein>
    <submittedName>
        <fullName evidence="10">RagB/SusD family nutrient uptake outer membrane protein</fullName>
    </submittedName>
</protein>
<feature type="chain" id="PRO_5044602389" evidence="6">
    <location>
        <begin position="25"/>
        <end position="482"/>
    </location>
</feature>
<keyword evidence="5" id="KW-0998">Cell outer membrane</keyword>
<dbReference type="EMBL" id="QSCR01000006">
    <property type="protein sequence ID" value="RGY19418.1"/>
    <property type="molecule type" value="Genomic_DNA"/>
</dbReference>
<dbReference type="InterPro" id="IPR011990">
    <property type="entry name" value="TPR-like_helical_dom_sf"/>
</dbReference>
<evidence type="ECO:0000256" key="1">
    <source>
        <dbReference type="ARBA" id="ARBA00004442"/>
    </source>
</evidence>
<evidence type="ECO:0000313" key="10">
    <source>
        <dbReference type="EMBL" id="RGY19418.1"/>
    </source>
</evidence>
<evidence type="ECO:0000256" key="2">
    <source>
        <dbReference type="ARBA" id="ARBA00006275"/>
    </source>
</evidence>
<evidence type="ECO:0000259" key="8">
    <source>
        <dbReference type="Pfam" id="PF14322"/>
    </source>
</evidence>
<keyword evidence="4" id="KW-0472">Membrane</keyword>
<comment type="subcellular location">
    <subcellularLocation>
        <location evidence="1">Cell outer membrane</location>
    </subcellularLocation>
</comment>
<proteinExistence type="inferred from homology"/>
<gene>
    <name evidence="10" type="ORF">DXA50_05610</name>
    <name evidence="9" type="ORF">I6J59_00895</name>
</gene>
<sequence>MKVLKSIRMVCVALLVVVMSSCDSWLDLKPIDKVLEDQLYETEEGFKQALTGVYVELNQGTLYGGDLMFRMVEILAQRYNLGSIGSYKEWVAYNYGDDDVKKSIDGLWQKMYSLIMNCNKLLENADLRKEVFTGDNYNIIYGEALALRAMLHFDLLRLFGPVYKTNPKGLSICYNKKFAYQGSNILPASEVIDNVLEDLKQAEQLLVKDPVITEGPRNTAASDGVNDLRLRTYRLNYYAVQALMARVYLYAGRNEDALIMARKLVEIQSKWYPFADYNSLMESGNKSKDRVFSTEVLFGLENKKRGEIFTNYFTPELDNGILAPTNTSLLNIFLTESTSDCRFTPFWIRPDNGKYSFRCFHKYEAPEESDPFFSYLVPMIRISEMFYIVAETTDDETEARTCLNLVRRNRGLVAFEDTEMVDIQQVLKEEYMKEFFGEGQLFFYYKRLNVSSIPAGDDSGMITMDEAKYKFPLPDSETDYRN</sequence>
<dbReference type="Gene3D" id="1.25.40.390">
    <property type="match status" value="1"/>
</dbReference>
<accession>A0A413IQA4</accession>
<name>A0A413IQA4_9BACT</name>
<dbReference type="Proteomes" id="UP000654720">
    <property type="component" value="Chromosome"/>
</dbReference>
<dbReference type="GO" id="GO:0009279">
    <property type="term" value="C:cell outer membrane"/>
    <property type="evidence" value="ECO:0007669"/>
    <property type="project" value="UniProtKB-SubCell"/>
</dbReference>
<dbReference type="PROSITE" id="PS51257">
    <property type="entry name" value="PROKAR_LIPOPROTEIN"/>
    <property type="match status" value="1"/>
</dbReference>
<dbReference type="OrthoDB" id="5694214at2"/>
<evidence type="ECO:0000256" key="6">
    <source>
        <dbReference type="SAM" id="SignalP"/>
    </source>
</evidence>
<evidence type="ECO:0000313" key="12">
    <source>
        <dbReference type="Proteomes" id="UP000654720"/>
    </source>
</evidence>
<reference evidence="10 11" key="1">
    <citation type="submission" date="2018-08" db="EMBL/GenBank/DDBJ databases">
        <title>A genome reference for cultivated species of the human gut microbiota.</title>
        <authorList>
            <person name="Zou Y."/>
            <person name="Xue W."/>
            <person name="Luo G."/>
        </authorList>
    </citation>
    <scope>NUCLEOTIDE SEQUENCE [LARGE SCALE GENOMIC DNA]</scope>
    <source>
        <strain evidence="10 11">OF02-7</strain>
    </source>
</reference>
<dbReference type="AlphaFoldDB" id="A0A413IQA4"/>
<evidence type="ECO:0000313" key="9">
    <source>
        <dbReference type="EMBL" id="QRO50230.1"/>
    </source>
</evidence>
<dbReference type="SUPFAM" id="SSF48452">
    <property type="entry name" value="TPR-like"/>
    <property type="match status" value="1"/>
</dbReference>
<evidence type="ECO:0000256" key="4">
    <source>
        <dbReference type="ARBA" id="ARBA00023136"/>
    </source>
</evidence>
<evidence type="ECO:0000256" key="3">
    <source>
        <dbReference type="ARBA" id="ARBA00022729"/>
    </source>
</evidence>
<dbReference type="InterPro" id="IPR012944">
    <property type="entry name" value="SusD_RagB_dom"/>
</dbReference>
<comment type="similarity">
    <text evidence="2">Belongs to the SusD family.</text>
</comment>
<reference evidence="9 12" key="2">
    <citation type="submission" date="2021-02" db="EMBL/GenBank/DDBJ databases">
        <title>FDA dAtabase for Regulatory Grade micrObial Sequences (FDA-ARGOS): Supporting development and validation of Infectious Disease Dx tests.</title>
        <authorList>
            <person name="Carlson P."/>
            <person name="Fischbach M."/>
            <person name="Hastie J."/>
            <person name="Bilen M."/>
            <person name="Cheng A."/>
            <person name="Tallon L."/>
            <person name="Sadzewicz L."/>
            <person name="Zhao X."/>
            <person name="Boylan J."/>
            <person name="Ott S."/>
            <person name="Bowen H."/>
            <person name="Vavikolanu K."/>
            <person name="Mehta A."/>
            <person name="Aluvathingal J."/>
            <person name="Nadendla S."/>
            <person name="Yan Y."/>
            <person name="Sichtig H."/>
        </authorList>
    </citation>
    <scope>NUCLEOTIDE SEQUENCE [LARGE SCALE GENOMIC DNA]</scope>
    <source>
        <strain evidence="9 12">FDAARGOS_1229</strain>
    </source>
</reference>
<dbReference type="RefSeq" id="WP_084569347.1">
    <property type="nucleotide sequence ID" value="NZ_CAJKXH010000044.1"/>
</dbReference>
<dbReference type="EMBL" id="CP069450">
    <property type="protein sequence ID" value="QRO50230.1"/>
    <property type="molecule type" value="Genomic_DNA"/>
</dbReference>